<reference evidence="10 11" key="1">
    <citation type="submission" date="2016-04" db="EMBL/GenBank/DDBJ databases">
        <title>Multiple horizontal gene transfer events from other fungi enriched the ability of the initially mycotrophic fungus Trichoderma (Ascomycota) to feed on dead plant biomass.</title>
        <authorList>
            <person name="Atanasova L."/>
            <person name="Chenthamara K."/>
            <person name="Zhang J."/>
            <person name="Grujic M."/>
            <person name="Henrissat B."/>
            <person name="Kuo A."/>
            <person name="Aertz A."/>
            <person name="Salamov A."/>
            <person name="Lipzen A."/>
            <person name="Labutti K."/>
            <person name="Barry K."/>
            <person name="Miao Y."/>
            <person name="Rahimi M.J."/>
            <person name="Shen Q."/>
            <person name="Grigoriev I.V."/>
            <person name="Kubicek C.P."/>
            <person name="Druzhinina I.S."/>
        </authorList>
    </citation>
    <scope>NUCLEOTIDE SEQUENCE [LARGE SCALE GENOMIC DNA]</scope>
    <source>
        <strain evidence="10 11">NJAU 4742</strain>
    </source>
</reference>
<dbReference type="InterPro" id="IPR020846">
    <property type="entry name" value="MFS_dom"/>
</dbReference>
<dbReference type="GO" id="GO:0022857">
    <property type="term" value="F:transmembrane transporter activity"/>
    <property type="evidence" value="ECO:0007669"/>
    <property type="project" value="InterPro"/>
</dbReference>
<evidence type="ECO:0000256" key="2">
    <source>
        <dbReference type="ARBA" id="ARBA00007520"/>
    </source>
</evidence>
<evidence type="ECO:0000313" key="10">
    <source>
        <dbReference type="EMBL" id="OPB42804.1"/>
    </source>
</evidence>
<dbReference type="AlphaFoldDB" id="A0A1T3CNZ0"/>
<dbReference type="InterPro" id="IPR036259">
    <property type="entry name" value="MFS_trans_sf"/>
</dbReference>
<evidence type="ECO:0000313" key="11">
    <source>
        <dbReference type="Proteomes" id="UP000191004"/>
    </source>
</evidence>
<feature type="transmembrane region" description="Helical" evidence="8">
    <location>
        <begin position="167"/>
        <end position="186"/>
    </location>
</feature>
<feature type="transmembrane region" description="Helical" evidence="8">
    <location>
        <begin position="131"/>
        <end position="155"/>
    </location>
</feature>
<sequence length="580" mass="62708">MEERRMFLEEGVPNTDESTNTSIKGSGHPREDLESWRWPLILICLGLTMLIVGYDVSNVANVQTSVYEAFGHVELLPWVAVGYSTLSAATAPSWRKITAIYPLKIVFFISEFLMLIGSILAGAATNINMVIIGRVITGFGSAGAIMAGSIFVLLLTTPTEYARYMGLLGVCWAVGLVLGPIVGGAFAQNSHATWRWAMYINIPFIGLILTIAVISLPSFSADHSSTPSSKLTKIDWIGAISHFAFVILSSMVLIFSGSTWDWGFGGTIAVWVITGVLFIFYTVQQLKPLFTTREHQIFPVTLFFENRNFLLIFISTFAAGGSYGIALYYTPLFFAFTQGLSPISAAVRLLPYIGSFILSTVAAAILLPRLRIFPPFYILSGAMMLAGAGGLSTLKPNTPDGRILGLDTLVGVSVGLIWQTGNAVMSRLVSDTPGLDKSNPVEVERNEARKASLRQDTAMIHLVSQLFGVSVALSCAGCVFQNLGYNKLHDSISGLGNFSDKDIRDALAGVDSSIFRAGQDPRVTGLAIEGITMTIGRIEWIAFAGGAITLIAGLCMKWEKLDFEVQSSDSIEEIKVNNAA</sequence>
<feature type="compositionally biased region" description="Polar residues" evidence="7">
    <location>
        <begin position="15"/>
        <end position="24"/>
    </location>
</feature>
<feature type="domain" description="Major facilitator superfamily (MFS) profile" evidence="9">
    <location>
        <begin position="41"/>
        <end position="580"/>
    </location>
</feature>
<feature type="transmembrane region" description="Helical" evidence="8">
    <location>
        <begin position="376"/>
        <end position="394"/>
    </location>
</feature>
<keyword evidence="3" id="KW-0813">Transport</keyword>
<dbReference type="Pfam" id="PF07690">
    <property type="entry name" value="MFS_1"/>
    <property type="match status" value="1"/>
</dbReference>
<protein>
    <submittedName>
        <fullName evidence="10">Efflux pump antibiotic resistance</fullName>
    </submittedName>
</protein>
<gene>
    <name evidence="10" type="ORF">A0O28_0084400</name>
</gene>
<dbReference type="GO" id="GO:0005886">
    <property type="term" value="C:plasma membrane"/>
    <property type="evidence" value="ECO:0007669"/>
    <property type="project" value="TreeGrafter"/>
</dbReference>
<evidence type="ECO:0000256" key="8">
    <source>
        <dbReference type="SAM" id="Phobius"/>
    </source>
</evidence>
<dbReference type="EMBL" id="LVVK01000011">
    <property type="protein sequence ID" value="OPB42804.1"/>
    <property type="molecule type" value="Genomic_DNA"/>
</dbReference>
<dbReference type="PROSITE" id="PS50850">
    <property type="entry name" value="MFS"/>
    <property type="match status" value="1"/>
</dbReference>
<proteinExistence type="inferred from homology"/>
<organism evidence="10 11">
    <name type="scientific">Trichoderma guizhouense</name>
    <dbReference type="NCBI Taxonomy" id="1491466"/>
    <lineage>
        <taxon>Eukaryota</taxon>
        <taxon>Fungi</taxon>
        <taxon>Dikarya</taxon>
        <taxon>Ascomycota</taxon>
        <taxon>Pezizomycotina</taxon>
        <taxon>Sordariomycetes</taxon>
        <taxon>Hypocreomycetidae</taxon>
        <taxon>Hypocreales</taxon>
        <taxon>Hypocreaceae</taxon>
        <taxon>Trichoderma</taxon>
    </lineage>
</organism>
<feature type="region of interest" description="Disordered" evidence="7">
    <location>
        <begin position="1"/>
        <end position="30"/>
    </location>
</feature>
<feature type="transmembrane region" description="Helical" evidence="8">
    <location>
        <begin position="38"/>
        <end position="56"/>
    </location>
</feature>
<dbReference type="SUPFAM" id="SSF103473">
    <property type="entry name" value="MFS general substrate transporter"/>
    <property type="match status" value="2"/>
</dbReference>
<keyword evidence="11" id="KW-1185">Reference proteome</keyword>
<feature type="transmembrane region" description="Helical" evidence="8">
    <location>
        <begin position="349"/>
        <end position="367"/>
    </location>
</feature>
<evidence type="ECO:0000256" key="3">
    <source>
        <dbReference type="ARBA" id="ARBA00022448"/>
    </source>
</evidence>
<feature type="transmembrane region" description="Helical" evidence="8">
    <location>
        <begin position="198"/>
        <end position="216"/>
    </location>
</feature>
<keyword evidence="4 8" id="KW-0812">Transmembrane</keyword>
<dbReference type="Gene3D" id="1.20.1250.20">
    <property type="entry name" value="MFS general substrate transporter like domains"/>
    <property type="match status" value="1"/>
</dbReference>
<evidence type="ECO:0000259" key="9">
    <source>
        <dbReference type="PROSITE" id="PS50850"/>
    </source>
</evidence>
<feature type="transmembrane region" description="Helical" evidence="8">
    <location>
        <begin position="106"/>
        <end position="125"/>
    </location>
</feature>
<comment type="subcellular location">
    <subcellularLocation>
        <location evidence="1">Membrane</location>
        <topology evidence="1">Multi-pass membrane protein</topology>
    </subcellularLocation>
</comment>
<evidence type="ECO:0000256" key="5">
    <source>
        <dbReference type="ARBA" id="ARBA00022989"/>
    </source>
</evidence>
<evidence type="ECO:0000256" key="7">
    <source>
        <dbReference type="SAM" id="MobiDB-lite"/>
    </source>
</evidence>
<evidence type="ECO:0000256" key="6">
    <source>
        <dbReference type="ARBA" id="ARBA00023136"/>
    </source>
</evidence>
<dbReference type="InterPro" id="IPR011701">
    <property type="entry name" value="MFS"/>
</dbReference>
<name>A0A1T3CNZ0_9HYPO</name>
<feature type="transmembrane region" description="Helical" evidence="8">
    <location>
        <begin position="458"/>
        <end position="480"/>
    </location>
</feature>
<evidence type="ECO:0000256" key="1">
    <source>
        <dbReference type="ARBA" id="ARBA00004141"/>
    </source>
</evidence>
<comment type="similarity">
    <text evidence="2">Belongs to the major facilitator superfamily. TCR/Tet family.</text>
</comment>
<feature type="transmembrane region" description="Helical" evidence="8">
    <location>
        <begin position="309"/>
        <end position="329"/>
    </location>
</feature>
<dbReference type="Proteomes" id="UP000191004">
    <property type="component" value="Unassembled WGS sequence"/>
</dbReference>
<accession>A0A1T3CNZ0</accession>
<keyword evidence="5 8" id="KW-1133">Transmembrane helix</keyword>
<dbReference type="PANTHER" id="PTHR23501:SF12">
    <property type="entry name" value="MAJOR FACILITATOR SUPERFAMILY (MFS) PROFILE DOMAIN-CONTAINING PROTEIN-RELATED"/>
    <property type="match status" value="1"/>
</dbReference>
<dbReference type="OrthoDB" id="10021397at2759"/>
<comment type="caution">
    <text evidence="10">The sequence shown here is derived from an EMBL/GenBank/DDBJ whole genome shotgun (WGS) entry which is preliminary data.</text>
</comment>
<dbReference type="PANTHER" id="PTHR23501">
    <property type="entry name" value="MAJOR FACILITATOR SUPERFAMILY"/>
    <property type="match status" value="1"/>
</dbReference>
<feature type="transmembrane region" description="Helical" evidence="8">
    <location>
        <begin position="236"/>
        <end position="256"/>
    </location>
</feature>
<keyword evidence="6 8" id="KW-0472">Membrane</keyword>
<feature type="transmembrane region" description="Helical" evidence="8">
    <location>
        <begin position="262"/>
        <end position="283"/>
    </location>
</feature>
<evidence type="ECO:0000256" key="4">
    <source>
        <dbReference type="ARBA" id="ARBA00022692"/>
    </source>
</evidence>